<organism evidence="1 2">
    <name type="scientific">Scortum barcoo</name>
    <name type="common">barcoo grunter</name>
    <dbReference type="NCBI Taxonomy" id="214431"/>
    <lineage>
        <taxon>Eukaryota</taxon>
        <taxon>Metazoa</taxon>
        <taxon>Chordata</taxon>
        <taxon>Craniata</taxon>
        <taxon>Vertebrata</taxon>
        <taxon>Euteleostomi</taxon>
        <taxon>Actinopterygii</taxon>
        <taxon>Neopterygii</taxon>
        <taxon>Teleostei</taxon>
        <taxon>Neoteleostei</taxon>
        <taxon>Acanthomorphata</taxon>
        <taxon>Eupercaria</taxon>
        <taxon>Centrarchiformes</taxon>
        <taxon>Terapontoidei</taxon>
        <taxon>Terapontidae</taxon>
        <taxon>Scortum</taxon>
    </lineage>
</organism>
<sequence>MDPVFNWTSDSNDTNNGTEYWNQFVQPVWRIVLWAIAYSCIVIVSVVGNLTVIWIIMAHKRMRTVTNYFLLNLAFAEASMSAFNTVINFTYAVHNEWYFGLVYCRFHNFFPIAAVFASIYSMTAIALDRYMAIIHPLQQRMSSTETKVVVGVIWVLALLLAFPQYYYSTTDQLPGRVVCFIDWPEYTVCDFKKMMAVKDLAIFILAVAFLRAVALLAYRENRSTEDAVSIALHTALTHLQLPNTYMRMLFVDFSSAFNTVIPDKLILKLHNQGLPSSLCHWIWATTESILCLSAAVWYGSCTAQDLKGLSPGGENSTGDCGKSSSRPGLNGRMQKKARHIAADPTHPGNALFVLLPSGKRYYVCVAILIYFLPLLVMGCAYLVVGLTLWASEIPGDSSDRYKEQLMAKRKVVKMMIVVVCTFAICWLPFHVYFLLHQFFPGMFEERFIQQVYLAIMWLAMSSTMYNPIIYCCLNDRFRAGFKQAFRCCPCVPRGSYEGLELKSTRYLQTQTSVYKASRMETTVSTILQAGDDMEQPKVKATEGPGPGGAAVGARPHRSSLDLTSNGSSSRSVSKTVSETSSFYSSNNLQE</sequence>
<dbReference type="EMBL" id="CM041535">
    <property type="protein sequence ID" value="KAI3372236.1"/>
    <property type="molecule type" value="Genomic_DNA"/>
</dbReference>
<proteinExistence type="predicted"/>
<gene>
    <name evidence="1" type="ORF">L3Q82_022752</name>
</gene>
<keyword evidence="2" id="KW-1185">Reference proteome</keyword>
<protein>
    <submittedName>
        <fullName evidence="1">Uncharacterized protein</fullName>
    </submittedName>
</protein>
<name>A0ACB8WWN4_9TELE</name>
<comment type="caution">
    <text evidence="1">The sequence shown here is derived from an EMBL/GenBank/DDBJ whole genome shotgun (WGS) entry which is preliminary data.</text>
</comment>
<evidence type="ECO:0000313" key="2">
    <source>
        <dbReference type="Proteomes" id="UP000831701"/>
    </source>
</evidence>
<reference evidence="1" key="1">
    <citation type="submission" date="2022-04" db="EMBL/GenBank/DDBJ databases">
        <title>Jade perch genome.</title>
        <authorList>
            <person name="Chao B."/>
        </authorList>
    </citation>
    <scope>NUCLEOTIDE SEQUENCE</scope>
    <source>
        <strain evidence="1">CB-2022</strain>
    </source>
</reference>
<accession>A0ACB8WWN4</accession>
<evidence type="ECO:0000313" key="1">
    <source>
        <dbReference type="EMBL" id="KAI3372236.1"/>
    </source>
</evidence>
<dbReference type="Proteomes" id="UP000831701">
    <property type="component" value="Chromosome 5"/>
</dbReference>